<accession>A0A2J7ZZ17</accession>
<comment type="caution">
    <text evidence="3">The sequence shown here is derived from an EMBL/GenBank/DDBJ whole genome shotgun (WGS) entry which is preliminary data.</text>
</comment>
<reference evidence="3 4" key="1">
    <citation type="journal article" date="2017" name="Mol. Biol. Evol.">
        <title>The 4-celled Tetrabaena socialis nuclear genome reveals the essential components for genetic control of cell number at the origin of multicellularity in the volvocine lineage.</title>
        <authorList>
            <person name="Featherston J."/>
            <person name="Arakaki Y."/>
            <person name="Hanschen E.R."/>
            <person name="Ferris P.J."/>
            <person name="Michod R.E."/>
            <person name="Olson B.J.S.C."/>
            <person name="Nozaki H."/>
            <person name="Durand P.M."/>
        </authorList>
    </citation>
    <scope>NUCLEOTIDE SEQUENCE [LARGE SCALE GENOMIC DNA]</scope>
    <source>
        <strain evidence="3 4">NIES-571</strain>
    </source>
</reference>
<protein>
    <submittedName>
        <fullName evidence="3">PAB1-binding protein 1</fullName>
    </submittedName>
</protein>
<keyword evidence="4" id="KW-1185">Reference proteome</keyword>
<dbReference type="InterPro" id="IPR025852">
    <property type="entry name" value="SM_dom_ATX"/>
</dbReference>
<evidence type="ECO:0000313" key="3">
    <source>
        <dbReference type="EMBL" id="PNH05513.1"/>
    </source>
</evidence>
<dbReference type="InterPro" id="IPR009604">
    <property type="entry name" value="LsmAD_domain"/>
</dbReference>
<dbReference type="AlphaFoldDB" id="A0A2J7ZZ17"/>
<dbReference type="OrthoDB" id="548953at2759"/>
<feature type="domain" description="LsmAD" evidence="1">
    <location>
        <begin position="136"/>
        <end position="167"/>
    </location>
</feature>
<organism evidence="3 4">
    <name type="scientific">Tetrabaena socialis</name>
    <dbReference type="NCBI Taxonomy" id="47790"/>
    <lineage>
        <taxon>Eukaryota</taxon>
        <taxon>Viridiplantae</taxon>
        <taxon>Chlorophyta</taxon>
        <taxon>core chlorophytes</taxon>
        <taxon>Chlorophyceae</taxon>
        <taxon>CS clade</taxon>
        <taxon>Chlamydomonadales</taxon>
        <taxon>Tetrabaenaceae</taxon>
        <taxon>Tetrabaena</taxon>
    </lineage>
</organism>
<feature type="non-terminal residue" evidence="3">
    <location>
        <position position="167"/>
    </location>
</feature>
<proteinExistence type="predicted"/>
<name>A0A2J7ZZ17_9CHLO</name>
<dbReference type="GO" id="GO:0010494">
    <property type="term" value="C:cytoplasmic stress granule"/>
    <property type="evidence" value="ECO:0007669"/>
    <property type="project" value="TreeGrafter"/>
</dbReference>
<feature type="domain" description="Ataxin 2 SM" evidence="2">
    <location>
        <begin position="1"/>
        <end position="64"/>
    </location>
</feature>
<sequence>VASGVVYEGVFGALLTGPSGASVVLKFAKVKDPIAPTVARTTLAEKPIPVLTIGAGDLVQLYAKDVRLAAEDLSGVDRSDVGGFETDAAISRGRGGAVRELQRWQPDAGDDSTGFSLESSGAGPGWDQFAVNRERFGVQTTWSEHFYTTKIKRDECRISDAEAERIA</sequence>
<evidence type="ECO:0000259" key="2">
    <source>
        <dbReference type="Pfam" id="PF14438"/>
    </source>
</evidence>
<gene>
    <name evidence="3" type="ORF">TSOC_008217</name>
</gene>
<dbReference type="InterPro" id="IPR045117">
    <property type="entry name" value="ATXN2-like"/>
</dbReference>
<dbReference type="PANTHER" id="PTHR12854">
    <property type="entry name" value="ATAXIN 2-RELATED"/>
    <property type="match status" value="1"/>
</dbReference>
<evidence type="ECO:0000313" key="4">
    <source>
        <dbReference type="Proteomes" id="UP000236333"/>
    </source>
</evidence>
<dbReference type="Proteomes" id="UP000236333">
    <property type="component" value="Unassembled WGS sequence"/>
</dbReference>
<dbReference type="GO" id="GO:0003729">
    <property type="term" value="F:mRNA binding"/>
    <property type="evidence" value="ECO:0007669"/>
    <property type="project" value="TreeGrafter"/>
</dbReference>
<dbReference type="GO" id="GO:0034063">
    <property type="term" value="P:stress granule assembly"/>
    <property type="evidence" value="ECO:0007669"/>
    <property type="project" value="TreeGrafter"/>
</dbReference>
<dbReference type="PANTHER" id="PTHR12854:SF7">
    <property type="entry name" value="ATAXIN-2 HOMOLOG"/>
    <property type="match status" value="1"/>
</dbReference>
<dbReference type="EMBL" id="PGGS01000299">
    <property type="protein sequence ID" value="PNH05513.1"/>
    <property type="molecule type" value="Genomic_DNA"/>
</dbReference>
<feature type="non-terminal residue" evidence="3">
    <location>
        <position position="1"/>
    </location>
</feature>
<dbReference type="Pfam" id="PF14438">
    <property type="entry name" value="SM-ATX"/>
    <property type="match status" value="1"/>
</dbReference>
<dbReference type="Pfam" id="PF06741">
    <property type="entry name" value="LsmAD"/>
    <property type="match status" value="1"/>
</dbReference>
<evidence type="ECO:0000259" key="1">
    <source>
        <dbReference type="Pfam" id="PF06741"/>
    </source>
</evidence>